<reference evidence="3" key="2">
    <citation type="submission" date="2015-01" db="EMBL/GenBank/DDBJ databases">
        <title>Evolutionary Origins and Diversification of the Mycorrhizal Mutualists.</title>
        <authorList>
            <consortium name="DOE Joint Genome Institute"/>
            <consortium name="Mycorrhizal Genomics Consortium"/>
            <person name="Kohler A."/>
            <person name="Kuo A."/>
            <person name="Nagy L.G."/>
            <person name="Floudas D."/>
            <person name="Copeland A."/>
            <person name="Barry K.W."/>
            <person name="Cichocki N."/>
            <person name="Veneault-Fourrey C."/>
            <person name="LaButti K."/>
            <person name="Lindquist E.A."/>
            <person name="Lipzen A."/>
            <person name="Lundell T."/>
            <person name="Morin E."/>
            <person name="Murat C."/>
            <person name="Riley R."/>
            <person name="Ohm R."/>
            <person name="Sun H."/>
            <person name="Tunlid A."/>
            <person name="Henrissat B."/>
            <person name="Grigoriev I.V."/>
            <person name="Hibbett D.S."/>
            <person name="Martin F."/>
        </authorList>
    </citation>
    <scope>NUCLEOTIDE SEQUENCE [LARGE SCALE GENOMIC DNA]</scope>
    <source>
        <strain evidence="3">F 1598</strain>
    </source>
</reference>
<dbReference type="InParanoid" id="A0A0C3F7J3"/>
<name>A0A0C3F7J3_PILCF</name>
<evidence type="ECO:0000313" key="3">
    <source>
        <dbReference type="Proteomes" id="UP000054166"/>
    </source>
</evidence>
<protein>
    <submittedName>
        <fullName evidence="2">Uncharacterized protein</fullName>
    </submittedName>
</protein>
<feature type="non-terminal residue" evidence="2">
    <location>
        <position position="111"/>
    </location>
</feature>
<reference evidence="2 3" key="1">
    <citation type="submission" date="2014-04" db="EMBL/GenBank/DDBJ databases">
        <authorList>
            <consortium name="DOE Joint Genome Institute"/>
            <person name="Kuo A."/>
            <person name="Tarkka M."/>
            <person name="Buscot F."/>
            <person name="Kohler A."/>
            <person name="Nagy L.G."/>
            <person name="Floudas D."/>
            <person name="Copeland A."/>
            <person name="Barry K.W."/>
            <person name="Cichocki N."/>
            <person name="Veneault-Fourrey C."/>
            <person name="LaButti K."/>
            <person name="Lindquist E.A."/>
            <person name="Lipzen A."/>
            <person name="Lundell T."/>
            <person name="Morin E."/>
            <person name="Murat C."/>
            <person name="Sun H."/>
            <person name="Tunlid A."/>
            <person name="Henrissat B."/>
            <person name="Grigoriev I.V."/>
            <person name="Hibbett D.S."/>
            <person name="Martin F."/>
            <person name="Nordberg H.P."/>
            <person name="Cantor M.N."/>
            <person name="Hua S.X."/>
        </authorList>
    </citation>
    <scope>NUCLEOTIDE SEQUENCE [LARGE SCALE GENOMIC DNA]</scope>
    <source>
        <strain evidence="2 3">F 1598</strain>
    </source>
</reference>
<feature type="non-terminal residue" evidence="2">
    <location>
        <position position="1"/>
    </location>
</feature>
<dbReference type="HOGENOM" id="CLU_018544_3_3_1"/>
<sequence length="111" mass="12659">RVQEMLSHARTDLSELDDEIVQIQAVLDELRIKREELQKFTSEHEGFLAPIRLLPVEILTEIFALCMPEWGTPSFSTRQAPLVFGQVCVGWRRAASSAQNLWSSITVSFNK</sequence>
<dbReference type="EMBL" id="KN833041">
    <property type="protein sequence ID" value="KIM75831.1"/>
    <property type="molecule type" value="Genomic_DNA"/>
</dbReference>
<dbReference type="OrthoDB" id="3248197at2759"/>
<accession>A0A0C3F7J3</accession>
<feature type="coiled-coil region" evidence="1">
    <location>
        <begin position="13"/>
        <end position="43"/>
    </location>
</feature>
<keyword evidence="3" id="KW-1185">Reference proteome</keyword>
<evidence type="ECO:0000256" key="1">
    <source>
        <dbReference type="SAM" id="Coils"/>
    </source>
</evidence>
<dbReference type="Gene3D" id="1.20.1280.50">
    <property type="match status" value="1"/>
</dbReference>
<dbReference type="Proteomes" id="UP000054166">
    <property type="component" value="Unassembled WGS sequence"/>
</dbReference>
<gene>
    <name evidence="2" type="ORF">PILCRDRAFT_24956</name>
</gene>
<keyword evidence="1" id="KW-0175">Coiled coil</keyword>
<dbReference type="AlphaFoldDB" id="A0A0C3F7J3"/>
<proteinExistence type="predicted"/>
<evidence type="ECO:0000313" key="2">
    <source>
        <dbReference type="EMBL" id="KIM75831.1"/>
    </source>
</evidence>
<dbReference type="STRING" id="765440.A0A0C3F7J3"/>
<organism evidence="2 3">
    <name type="scientific">Piloderma croceum (strain F 1598)</name>
    <dbReference type="NCBI Taxonomy" id="765440"/>
    <lineage>
        <taxon>Eukaryota</taxon>
        <taxon>Fungi</taxon>
        <taxon>Dikarya</taxon>
        <taxon>Basidiomycota</taxon>
        <taxon>Agaricomycotina</taxon>
        <taxon>Agaricomycetes</taxon>
        <taxon>Agaricomycetidae</taxon>
        <taxon>Atheliales</taxon>
        <taxon>Atheliaceae</taxon>
        <taxon>Piloderma</taxon>
    </lineage>
</organism>